<dbReference type="SUPFAM" id="SSF56024">
    <property type="entry name" value="Phospholipase D/nuclease"/>
    <property type="match status" value="2"/>
</dbReference>
<sequence length="987" mass="108572">MTMVELAPRRPGGSDSPAPVLPAPSPLTPLQLEPTTEPQSANGTGGEHSHHYPPQPAPSSAPPLAATAAATAAHNNNGDEDSSAGAVTASSHEPKDHTSAPHTKKTLTQYIAANPSHTVGTAKRRLFPSPNPFVRLAHRFQVKHSVIDGMTPEELAHWQQRGAELRRKAGWRLADEDAEGVVVSELFWNMYLSIMPTTKRDPLAGMCAPDLLGSTTTMPLSIISVIPDIMQHYRDVIVRAKEEIFLATNYWQPSDSVNTVSGALRDLSAKVMEAKRPKVIVKIMYDRGSLEQIWNAHAPVKSSGWTPLDLPAKEDIPGLDLEVINFHKMLLGTFHCKFLIVDRKVVLLNSNNIQDRPNLEMMTHLEGPVVDSFYDIALHSWHNKLEPPLPRIDKPYDPPRDPKTGEIRYLFQDRNPYFSDIEIMKAARAARLLLRRQAQDLDDERARSGAESAHPTRDRLYEAVRQVIANQRQNISHTQEEFALRSANAMTQIRDFGERFGFGSRPGSRRTSATDLTKLARSEYQDSETAAITAANARNTAPSVSAPTSPSLHGIPLKTKASFTPSHARFSVGDTTDDDALNSPARTEDTTHVDSIPPLSLHGDADSKQESVSTVTDSPFQTVTEMPTVKEDVAAEHSAPTAAVPETGRNGRPVLHLATGVRTPGQSATRTPIRATGARTPSRNYYDDSPLPSGAATPTYRPKVSMDEPIPDGAGSKRLFKLSKRFNAGALSEAWATVDDSDDIDTFRPHVVHSPHTPFPVAMTCRRPHGMPGHQDIRNPQNAAWLAGFRYAKKRVLIQTPTLNARPIVRAIKQTCRRGVEVVLLLDLGFNDQGESIPFQGGTNEQVVDRLYKKLGAEGKSKHLKVYWYTGKDQVRPLNAVKKQRNCHIKFASFDDEVMCLGNGNMDTQSVFHSSEVNVILDSKQQTKEMIETLFTNQNTMQYGGVEADGVWRDDEGHTLSHYGATGGGGFMSGMSAFMRFAKTAAK</sequence>
<evidence type="ECO:0000313" key="5">
    <source>
        <dbReference type="Proteomes" id="UP000827549"/>
    </source>
</evidence>
<proteinExistence type="predicted"/>
<evidence type="ECO:0000313" key="4">
    <source>
        <dbReference type="EMBL" id="WOO81214.1"/>
    </source>
</evidence>
<feature type="compositionally biased region" description="Low complexity" evidence="2">
    <location>
        <begin position="62"/>
        <end position="73"/>
    </location>
</feature>
<dbReference type="GO" id="GO:0032049">
    <property type="term" value="P:cardiolipin biosynthetic process"/>
    <property type="evidence" value="ECO:0007669"/>
    <property type="project" value="UniProtKB-ARBA"/>
</dbReference>
<feature type="compositionally biased region" description="Low complexity" evidence="2">
    <location>
        <begin position="535"/>
        <end position="551"/>
    </location>
</feature>
<evidence type="ECO:0000256" key="2">
    <source>
        <dbReference type="SAM" id="MobiDB-lite"/>
    </source>
</evidence>
<keyword evidence="1" id="KW-0175">Coiled coil</keyword>
<keyword evidence="5" id="KW-1185">Reference proteome</keyword>
<dbReference type="GO" id="GO:0030572">
    <property type="term" value="F:phosphatidyltransferase activity"/>
    <property type="evidence" value="ECO:0007669"/>
    <property type="project" value="UniProtKB-ARBA"/>
</dbReference>
<dbReference type="Gene3D" id="3.30.870.10">
    <property type="entry name" value="Endonuclease Chain A"/>
    <property type="match status" value="2"/>
</dbReference>
<evidence type="ECO:0000256" key="1">
    <source>
        <dbReference type="SAM" id="Coils"/>
    </source>
</evidence>
<dbReference type="CDD" id="cd00138">
    <property type="entry name" value="PLDc_SF"/>
    <property type="match status" value="1"/>
</dbReference>
<accession>A0AAF0YAJ0</accession>
<feature type="region of interest" description="Disordered" evidence="2">
    <location>
        <begin position="662"/>
        <end position="712"/>
    </location>
</feature>
<name>A0AAF0YAJ0_9TREE</name>
<dbReference type="EMBL" id="CP086716">
    <property type="protein sequence ID" value="WOO81214.1"/>
    <property type="molecule type" value="Genomic_DNA"/>
</dbReference>
<dbReference type="Proteomes" id="UP000827549">
    <property type="component" value="Chromosome 3"/>
</dbReference>
<feature type="region of interest" description="Disordered" evidence="2">
    <location>
        <begin position="535"/>
        <end position="623"/>
    </location>
</feature>
<organism evidence="4 5">
    <name type="scientific">Vanrija pseudolonga</name>
    <dbReference type="NCBI Taxonomy" id="143232"/>
    <lineage>
        <taxon>Eukaryota</taxon>
        <taxon>Fungi</taxon>
        <taxon>Dikarya</taxon>
        <taxon>Basidiomycota</taxon>
        <taxon>Agaricomycotina</taxon>
        <taxon>Tremellomycetes</taxon>
        <taxon>Trichosporonales</taxon>
        <taxon>Trichosporonaceae</taxon>
        <taxon>Vanrija</taxon>
    </lineage>
</organism>
<dbReference type="GeneID" id="87807974"/>
<feature type="compositionally biased region" description="Polar residues" evidence="2">
    <location>
        <begin position="33"/>
        <end position="42"/>
    </location>
</feature>
<dbReference type="AlphaFoldDB" id="A0AAF0YAJ0"/>
<evidence type="ECO:0000259" key="3">
    <source>
        <dbReference type="PROSITE" id="PS50035"/>
    </source>
</evidence>
<feature type="domain" description="PLD phosphodiesterase" evidence="3">
    <location>
        <begin position="330"/>
        <end position="357"/>
    </location>
</feature>
<dbReference type="PANTHER" id="PTHR21248">
    <property type="entry name" value="CARDIOLIPIN SYNTHASE"/>
    <property type="match status" value="1"/>
</dbReference>
<dbReference type="Pfam" id="PF13091">
    <property type="entry name" value="PLDc_2"/>
    <property type="match status" value="1"/>
</dbReference>
<feature type="region of interest" description="Disordered" evidence="2">
    <location>
        <begin position="1"/>
        <end position="103"/>
    </location>
</feature>
<dbReference type="PROSITE" id="PS50035">
    <property type="entry name" value="PLD"/>
    <property type="match status" value="1"/>
</dbReference>
<reference evidence="4" key="1">
    <citation type="submission" date="2023-10" db="EMBL/GenBank/DDBJ databases">
        <authorList>
            <person name="Noh H."/>
        </authorList>
    </citation>
    <scope>NUCLEOTIDE SEQUENCE</scope>
    <source>
        <strain evidence="4">DUCC4014</strain>
    </source>
</reference>
<dbReference type="RefSeq" id="XP_062627246.1">
    <property type="nucleotide sequence ID" value="XM_062771262.1"/>
</dbReference>
<dbReference type="PANTHER" id="PTHR21248:SF22">
    <property type="entry name" value="PHOSPHOLIPASE D"/>
    <property type="match status" value="1"/>
</dbReference>
<feature type="compositionally biased region" description="Polar residues" evidence="2">
    <location>
        <begin position="610"/>
        <end position="623"/>
    </location>
</feature>
<protein>
    <recommendedName>
        <fullName evidence="3">PLD phosphodiesterase domain-containing protein</fullName>
    </recommendedName>
</protein>
<dbReference type="InterPro" id="IPR025202">
    <property type="entry name" value="PLD-like_dom"/>
</dbReference>
<feature type="coiled-coil region" evidence="1">
    <location>
        <begin position="424"/>
        <end position="481"/>
    </location>
</feature>
<dbReference type="InterPro" id="IPR001736">
    <property type="entry name" value="PLipase_D/transphosphatidylase"/>
</dbReference>
<gene>
    <name evidence="4" type="ORF">LOC62_03G004739</name>
</gene>